<organism evidence="8 9">
    <name type="scientific">Lacticaseibacillus nasuensis JCM 17158</name>
    <dbReference type="NCBI Taxonomy" id="1291734"/>
    <lineage>
        <taxon>Bacteria</taxon>
        <taxon>Bacillati</taxon>
        <taxon>Bacillota</taxon>
        <taxon>Bacilli</taxon>
        <taxon>Lactobacillales</taxon>
        <taxon>Lactobacillaceae</taxon>
        <taxon>Lacticaseibacillus</taxon>
    </lineage>
</organism>
<dbReference type="GO" id="GO:0008782">
    <property type="term" value="F:adenosylhomocysteine nucleosidase activity"/>
    <property type="evidence" value="ECO:0007669"/>
    <property type="project" value="UniProtKB-EC"/>
</dbReference>
<dbReference type="FunFam" id="3.40.50.1580:FF:000001">
    <property type="entry name" value="MTA/SAH nucleosidase family protein"/>
    <property type="match status" value="1"/>
</dbReference>
<dbReference type="CDD" id="cd09008">
    <property type="entry name" value="MTAN"/>
    <property type="match status" value="1"/>
</dbReference>
<dbReference type="InterPro" id="IPR000845">
    <property type="entry name" value="Nucleoside_phosphorylase_d"/>
</dbReference>
<dbReference type="RefSeq" id="WP_056949940.1">
    <property type="nucleotide sequence ID" value="NZ_AZDJ01000001.1"/>
</dbReference>
<dbReference type="GO" id="GO:0005829">
    <property type="term" value="C:cytosol"/>
    <property type="evidence" value="ECO:0007669"/>
    <property type="project" value="TreeGrafter"/>
</dbReference>
<evidence type="ECO:0000259" key="7">
    <source>
        <dbReference type="Pfam" id="PF01048"/>
    </source>
</evidence>
<dbReference type="GO" id="GO:0019509">
    <property type="term" value="P:L-methionine salvage from methylthioadenosine"/>
    <property type="evidence" value="ECO:0007669"/>
    <property type="project" value="UniProtKB-UniPathway"/>
</dbReference>
<dbReference type="Proteomes" id="UP000051804">
    <property type="component" value="Unassembled WGS sequence"/>
</dbReference>
<reference evidence="8 9" key="1">
    <citation type="journal article" date="2015" name="Genome Announc.">
        <title>Expanding the biotechnology potential of lactobacilli through comparative genomics of 213 strains and associated genera.</title>
        <authorList>
            <person name="Sun Z."/>
            <person name="Harris H.M."/>
            <person name="McCann A."/>
            <person name="Guo C."/>
            <person name="Argimon S."/>
            <person name="Zhang W."/>
            <person name="Yang X."/>
            <person name="Jeffery I.B."/>
            <person name="Cooney J.C."/>
            <person name="Kagawa T.F."/>
            <person name="Liu W."/>
            <person name="Song Y."/>
            <person name="Salvetti E."/>
            <person name="Wrobel A."/>
            <person name="Rasinkangas P."/>
            <person name="Parkhill J."/>
            <person name="Rea M.C."/>
            <person name="O'Sullivan O."/>
            <person name="Ritari J."/>
            <person name="Douillard F.P."/>
            <person name="Paul Ross R."/>
            <person name="Yang R."/>
            <person name="Briner A.E."/>
            <person name="Felis G.E."/>
            <person name="de Vos W.M."/>
            <person name="Barrangou R."/>
            <person name="Klaenhammer T.R."/>
            <person name="Caufield P.W."/>
            <person name="Cui Y."/>
            <person name="Zhang H."/>
            <person name="O'Toole P.W."/>
        </authorList>
    </citation>
    <scope>NUCLEOTIDE SEQUENCE [LARGE SCALE GENOMIC DNA]</scope>
    <source>
        <strain evidence="8 9">JCM 17158</strain>
    </source>
</reference>
<dbReference type="GO" id="GO:0009164">
    <property type="term" value="P:nucleoside catabolic process"/>
    <property type="evidence" value="ECO:0007669"/>
    <property type="project" value="InterPro"/>
</dbReference>
<dbReference type="PANTHER" id="PTHR46832:SF1">
    <property type="entry name" value="5'-METHYLTHIOADENOSINE_S-ADENOSYLHOMOCYSTEINE NUCLEOSIDASE"/>
    <property type="match status" value="1"/>
</dbReference>
<dbReference type="Pfam" id="PF01048">
    <property type="entry name" value="PNP_UDP_1"/>
    <property type="match status" value="1"/>
</dbReference>
<evidence type="ECO:0000256" key="4">
    <source>
        <dbReference type="ARBA" id="ARBA00022801"/>
    </source>
</evidence>
<protein>
    <recommendedName>
        <fullName evidence="2">adenosylhomocysteine nucleosidase</fullName>
        <ecNumber evidence="2">3.2.2.9</ecNumber>
    </recommendedName>
</protein>
<comment type="catalytic activity">
    <reaction evidence="6">
        <text>5'-deoxyadenosine + H2O = 5-deoxy-D-ribose + adenine</text>
        <dbReference type="Rhea" id="RHEA:29859"/>
        <dbReference type="ChEBI" id="CHEBI:15377"/>
        <dbReference type="ChEBI" id="CHEBI:16708"/>
        <dbReference type="ChEBI" id="CHEBI:17319"/>
        <dbReference type="ChEBI" id="CHEBI:149540"/>
        <dbReference type="EC" id="3.2.2.9"/>
    </reaction>
    <physiologicalReaction direction="left-to-right" evidence="6">
        <dbReference type="Rhea" id="RHEA:29860"/>
    </physiologicalReaction>
</comment>
<dbReference type="NCBIfam" id="TIGR01704">
    <property type="entry name" value="MTA_SAH-Nsdase"/>
    <property type="match status" value="1"/>
</dbReference>
<keyword evidence="4" id="KW-0378">Hydrolase</keyword>
<dbReference type="InterPro" id="IPR035994">
    <property type="entry name" value="Nucleoside_phosphorylase_sf"/>
</dbReference>
<keyword evidence="5" id="KW-0486">Methionine biosynthesis</keyword>
<sequence>MKLAIICAMEEELRELRQAFSGETETVIGSQHYFAGTLNDVPVVLVESGIGKVQAGATAAVLIAQFAPTALINTGSAGGIGTGLAVGEVVVSTAVAYHDVDATAFGYAPGQLPGQPARFAADAALVASIQAAATAVGLTNRTGLIVSGDTFVHSAAQIAAIKAIYPDALASEMEGAAVGQVATQFHVPFVVIRAMSDNGDDTANVDFDEFIVAAGRRSAAMVLALTQHMSKEGNL</sequence>
<keyword evidence="9" id="KW-1185">Reference proteome</keyword>
<evidence type="ECO:0000313" key="9">
    <source>
        <dbReference type="Proteomes" id="UP000051804"/>
    </source>
</evidence>
<dbReference type="AlphaFoldDB" id="A0A0R1JSQ6"/>
<evidence type="ECO:0000313" key="8">
    <source>
        <dbReference type="EMBL" id="KRK74390.1"/>
    </source>
</evidence>
<dbReference type="EC" id="3.2.2.9" evidence="2"/>
<dbReference type="Gene3D" id="3.40.50.1580">
    <property type="entry name" value="Nucleoside phosphorylase domain"/>
    <property type="match status" value="1"/>
</dbReference>
<dbReference type="PANTHER" id="PTHR46832">
    <property type="entry name" value="5'-METHYLTHIOADENOSINE/S-ADENOSYLHOMOCYSTEINE NUCLEOSIDASE"/>
    <property type="match status" value="1"/>
</dbReference>
<evidence type="ECO:0000256" key="5">
    <source>
        <dbReference type="ARBA" id="ARBA00023167"/>
    </source>
</evidence>
<dbReference type="PATRIC" id="fig|1291734.4.peg.1021"/>
<proteinExistence type="predicted"/>
<evidence type="ECO:0000256" key="1">
    <source>
        <dbReference type="ARBA" id="ARBA00004945"/>
    </source>
</evidence>
<dbReference type="SUPFAM" id="SSF53167">
    <property type="entry name" value="Purine and uridine phosphorylases"/>
    <property type="match status" value="1"/>
</dbReference>
<gene>
    <name evidence="8" type="ORF">FD02_GL000995</name>
</gene>
<dbReference type="GO" id="GO:0008930">
    <property type="term" value="F:methylthioadenosine nucleosidase activity"/>
    <property type="evidence" value="ECO:0007669"/>
    <property type="project" value="InterPro"/>
</dbReference>
<dbReference type="STRING" id="1291734.FD02_GL000995"/>
<dbReference type="OrthoDB" id="9792278at2"/>
<dbReference type="GO" id="GO:0019284">
    <property type="term" value="P:L-methionine salvage from S-adenosylmethionine"/>
    <property type="evidence" value="ECO:0007669"/>
    <property type="project" value="TreeGrafter"/>
</dbReference>
<dbReference type="NCBIfam" id="NF004079">
    <property type="entry name" value="PRK05584.1"/>
    <property type="match status" value="1"/>
</dbReference>
<dbReference type="EMBL" id="AZDJ01000001">
    <property type="protein sequence ID" value="KRK74390.1"/>
    <property type="molecule type" value="Genomic_DNA"/>
</dbReference>
<comment type="pathway">
    <text evidence="1">Amino-acid biosynthesis; L-methionine biosynthesis via salvage pathway; S-methyl-5-thio-alpha-D-ribose 1-phosphate from S-methyl-5'-thioadenosine (hydrolase route): step 1/2.</text>
</comment>
<accession>A0A0R1JSQ6</accession>
<feature type="domain" description="Nucleoside phosphorylase" evidence="7">
    <location>
        <begin position="2"/>
        <end position="225"/>
    </location>
</feature>
<evidence type="ECO:0000256" key="3">
    <source>
        <dbReference type="ARBA" id="ARBA00022605"/>
    </source>
</evidence>
<evidence type="ECO:0000256" key="2">
    <source>
        <dbReference type="ARBA" id="ARBA00011974"/>
    </source>
</evidence>
<dbReference type="InterPro" id="IPR010049">
    <property type="entry name" value="MTA_SAH_Nsdase"/>
</dbReference>
<name>A0A0R1JSQ6_9LACO</name>
<dbReference type="UniPathway" id="UPA00904">
    <property type="reaction ID" value="UER00871"/>
</dbReference>
<comment type="caution">
    <text evidence="8">The sequence shown here is derived from an EMBL/GenBank/DDBJ whole genome shotgun (WGS) entry which is preliminary data.</text>
</comment>
<evidence type="ECO:0000256" key="6">
    <source>
        <dbReference type="ARBA" id="ARBA00050313"/>
    </source>
</evidence>
<keyword evidence="3" id="KW-0028">Amino-acid biosynthesis</keyword>